<dbReference type="RefSeq" id="WP_079546173.1">
    <property type="nucleotide sequence ID" value="NZ_CP117826.1"/>
</dbReference>
<feature type="transmembrane region" description="Helical" evidence="1">
    <location>
        <begin position="164"/>
        <end position="186"/>
    </location>
</feature>
<proteinExistence type="predicted"/>
<evidence type="ECO:0000256" key="1">
    <source>
        <dbReference type="SAM" id="Phobius"/>
    </source>
</evidence>
<name>A0AAU8A769_9FIRM</name>
<evidence type="ECO:0000313" key="2">
    <source>
        <dbReference type="EMBL" id="XCC61672.1"/>
    </source>
</evidence>
<feature type="transmembrane region" description="Helical" evidence="1">
    <location>
        <begin position="88"/>
        <end position="106"/>
    </location>
</feature>
<keyword evidence="1" id="KW-0812">Transmembrane</keyword>
<keyword evidence="1" id="KW-1133">Transmembrane helix</keyword>
<reference evidence="2" key="1">
    <citation type="submission" date="2023-02" db="EMBL/GenBank/DDBJ databases">
        <title>Gut commensal Christensenella minuta modulates host metabolism via a new class of secondary bile acids.</title>
        <authorList>
            <person name="Liu C."/>
        </authorList>
    </citation>
    <scope>NUCLEOTIDE SEQUENCE</scope>
    <source>
        <strain evidence="2">CA70</strain>
    </source>
</reference>
<feature type="transmembrane region" description="Helical" evidence="1">
    <location>
        <begin position="59"/>
        <end position="76"/>
    </location>
</feature>
<protein>
    <submittedName>
        <fullName evidence="2">Uncharacterized protein</fullName>
    </submittedName>
</protein>
<dbReference type="AlphaFoldDB" id="A0AAU8A769"/>
<organism evidence="2">
    <name type="scientific">Christensenella massiliensis</name>
    <dbReference type="NCBI Taxonomy" id="1805714"/>
    <lineage>
        <taxon>Bacteria</taxon>
        <taxon>Bacillati</taxon>
        <taxon>Bacillota</taxon>
        <taxon>Clostridia</taxon>
        <taxon>Christensenellales</taxon>
        <taxon>Christensenellaceae</taxon>
        <taxon>Christensenella</taxon>
    </lineage>
</organism>
<sequence length="249" mass="27960">MKRGREIKSTYNYEVYKWLPWLKAAAVIGYFLGTMSFSLQMPLHQLALGSGALFFEEAVLTGVFFYGVTWLYRWVVYDQIKFWDKKTTAMILCGAGLRLFINWIILYTQQGDLLTMLFMYAVTNSFFIAISLIVSIPLLFFAIDGRKWSKEEAPGKPQKWIGRIGAGVCMVSIGVMIVNLCLNTPVEGIMPIPDITNINMLEFITYFTAPQKEVVLSDLNNSLGSTAAAALFLLLWTKTEPGKGVCKAA</sequence>
<gene>
    <name evidence="2" type="ORF">PUP29_09055</name>
</gene>
<feature type="transmembrane region" description="Helical" evidence="1">
    <location>
        <begin position="118"/>
        <end position="143"/>
    </location>
</feature>
<accession>A0AAU8A769</accession>
<dbReference type="EMBL" id="CP117826">
    <property type="protein sequence ID" value="XCC61672.1"/>
    <property type="molecule type" value="Genomic_DNA"/>
</dbReference>
<keyword evidence="1" id="KW-0472">Membrane</keyword>
<feature type="transmembrane region" description="Helical" evidence="1">
    <location>
        <begin position="21"/>
        <end position="39"/>
    </location>
</feature>